<evidence type="ECO:0000313" key="4">
    <source>
        <dbReference type="Proteomes" id="UP001139887"/>
    </source>
</evidence>
<dbReference type="AlphaFoldDB" id="A0A9W8I0B4"/>
<organism evidence="3 4">
    <name type="scientific">Coemansia brasiliensis</name>
    <dbReference type="NCBI Taxonomy" id="2650707"/>
    <lineage>
        <taxon>Eukaryota</taxon>
        <taxon>Fungi</taxon>
        <taxon>Fungi incertae sedis</taxon>
        <taxon>Zoopagomycota</taxon>
        <taxon>Kickxellomycotina</taxon>
        <taxon>Kickxellomycetes</taxon>
        <taxon>Kickxellales</taxon>
        <taxon>Kickxellaceae</taxon>
        <taxon>Coemansia</taxon>
    </lineage>
</organism>
<name>A0A9W8I0B4_9FUNG</name>
<evidence type="ECO:0000256" key="1">
    <source>
        <dbReference type="SAM" id="MobiDB-lite"/>
    </source>
</evidence>
<dbReference type="Gene3D" id="1.10.10.60">
    <property type="entry name" value="Homeodomain-like"/>
    <property type="match status" value="1"/>
</dbReference>
<feature type="region of interest" description="Disordered" evidence="1">
    <location>
        <begin position="204"/>
        <end position="244"/>
    </location>
</feature>
<evidence type="ECO:0000259" key="2">
    <source>
        <dbReference type="PROSITE" id="PS50090"/>
    </source>
</evidence>
<feature type="domain" description="Myb-like" evidence="2">
    <location>
        <begin position="100"/>
        <end position="151"/>
    </location>
</feature>
<dbReference type="Pfam" id="PF13921">
    <property type="entry name" value="Myb_DNA-bind_6"/>
    <property type="match status" value="1"/>
</dbReference>
<comment type="caution">
    <text evidence="3">The sequence shown here is derived from an EMBL/GenBank/DDBJ whole genome shotgun (WGS) entry which is preliminary data.</text>
</comment>
<dbReference type="EMBL" id="JANBUW010001999">
    <property type="protein sequence ID" value="KAJ2841889.1"/>
    <property type="molecule type" value="Genomic_DNA"/>
</dbReference>
<protein>
    <submittedName>
        <fullName evidence="3">Chromatin modification- protein VID21</fullName>
    </submittedName>
</protein>
<sequence>MWASSDENNEVDWDNEAIDEHELHNLATDDSWRTVGTDTEPPRPQSIFTRNMLAPPLLPMFTQANKQLRATHSSTGQPAADTPIQQAAIEACPGQAVFEWTLERDKMLAKLVQQYTGNWRLIADSFNHACSLYGSRSITTRACYERWVAIKEDYSLDRSTVQTGFDEPDYQRTRNSAWGSHLSVQPVATQLSAMQLATSLVSHSESHKMIKESKKKREAAEDPAPVPPREIKPLPADQKVPTPGELSKLKFENDRRIQQLFMEQRQATAAAAALAMQQQRAMNPQLQAFQINRQIAVLQAMLASGR</sequence>
<accession>A0A9W8I0B4</accession>
<dbReference type="InterPro" id="IPR009057">
    <property type="entry name" value="Homeodomain-like_sf"/>
</dbReference>
<feature type="region of interest" description="Disordered" evidence="1">
    <location>
        <begin position="1"/>
        <end position="24"/>
    </location>
</feature>
<dbReference type="Proteomes" id="UP001139887">
    <property type="component" value="Unassembled WGS sequence"/>
</dbReference>
<gene>
    <name evidence="3" type="primary">EAF1_2</name>
    <name evidence="3" type="ORF">IWW36_006105</name>
</gene>
<feature type="non-terminal residue" evidence="3">
    <location>
        <position position="306"/>
    </location>
</feature>
<dbReference type="OrthoDB" id="5364245at2759"/>
<dbReference type="InterPro" id="IPR001005">
    <property type="entry name" value="SANT/Myb"/>
</dbReference>
<dbReference type="PROSITE" id="PS50090">
    <property type="entry name" value="MYB_LIKE"/>
    <property type="match status" value="1"/>
</dbReference>
<dbReference type="CDD" id="cd00167">
    <property type="entry name" value="SANT"/>
    <property type="match status" value="1"/>
</dbReference>
<evidence type="ECO:0000313" key="3">
    <source>
        <dbReference type="EMBL" id="KAJ2841889.1"/>
    </source>
</evidence>
<dbReference type="SUPFAM" id="SSF46689">
    <property type="entry name" value="Homeodomain-like"/>
    <property type="match status" value="1"/>
</dbReference>
<feature type="compositionally biased region" description="Acidic residues" evidence="1">
    <location>
        <begin position="7"/>
        <end position="17"/>
    </location>
</feature>
<keyword evidence="4" id="KW-1185">Reference proteome</keyword>
<reference evidence="3" key="1">
    <citation type="submission" date="2022-07" db="EMBL/GenBank/DDBJ databases">
        <title>Phylogenomic reconstructions and comparative analyses of Kickxellomycotina fungi.</title>
        <authorList>
            <person name="Reynolds N.K."/>
            <person name="Stajich J.E."/>
            <person name="Barry K."/>
            <person name="Grigoriev I.V."/>
            <person name="Crous P."/>
            <person name="Smith M.E."/>
        </authorList>
    </citation>
    <scope>NUCLEOTIDE SEQUENCE</scope>
    <source>
        <strain evidence="3">NRRL 1566</strain>
    </source>
</reference>
<proteinExistence type="predicted"/>